<evidence type="ECO:0000313" key="7">
    <source>
        <dbReference type="EMBL" id="SDE00880.1"/>
    </source>
</evidence>
<organism evidence="7 8">
    <name type="scientific">Belnapia rosea</name>
    <dbReference type="NCBI Taxonomy" id="938405"/>
    <lineage>
        <taxon>Bacteria</taxon>
        <taxon>Pseudomonadati</taxon>
        <taxon>Pseudomonadota</taxon>
        <taxon>Alphaproteobacteria</taxon>
        <taxon>Acetobacterales</taxon>
        <taxon>Roseomonadaceae</taxon>
        <taxon>Belnapia</taxon>
    </lineage>
</organism>
<dbReference type="EMBL" id="FMZX01000016">
    <property type="protein sequence ID" value="SDE00880.1"/>
    <property type="molecule type" value="Genomic_DNA"/>
</dbReference>
<dbReference type="InterPro" id="IPR016156">
    <property type="entry name" value="FAD/NAD-linked_Rdtase_dimer_sf"/>
</dbReference>
<dbReference type="Gene3D" id="3.30.390.30">
    <property type="match status" value="1"/>
</dbReference>
<evidence type="ECO:0000256" key="3">
    <source>
        <dbReference type="ARBA" id="ARBA00022827"/>
    </source>
</evidence>
<comment type="cofactor">
    <cofactor evidence="1">
        <name>FAD</name>
        <dbReference type="ChEBI" id="CHEBI:57692"/>
    </cofactor>
</comment>
<dbReference type="Gene3D" id="3.50.50.60">
    <property type="entry name" value="FAD/NAD(P)-binding domain"/>
    <property type="match status" value="2"/>
</dbReference>
<dbReference type="InterPro" id="IPR023753">
    <property type="entry name" value="FAD/NAD-binding_dom"/>
</dbReference>
<dbReference type="PANTHER" id="PTHR43557:SF2">
    <property type="entry name" value="RIESKE DOMAIN-CONTAINING PROTEIN-RELATED"/>
    <property type="match status" value="1"/>
</dbReference>
<keyword evidence="2" id="KW-0285">Flavoprotein</keyword>
<evidence type="ECO:0000256" key="2">
    <source>
        <dbReference type="ARBA" id="ARBA00022630"/>
    </source>
</evidence>
<dbReference type="PANTHER" id="PTHR43557">
    <property type="entry name" value="APOPTOSIS-INDUCING FACTOR 1"/>
    <property type="match status" value="1"/>
</dbReference>
<dbReference type="InterPro" id="IPR036188">
    <property type="entry name" value="FAD/NAD-bd_sf"/>
</dbReference>
<dbReference type="GO" id="GO:0016651">
    <property type="term" value="F:oxidoreductase activity, acting on NAD(P)H"/>
    <property type="evidence" value="ECO:0007669"/>
    <property type="project" value="TreeGrafter"/>
</dbReference>
<evidence type="ECO:0000259" key="5">
    <source>
        <dbReference type="Pfam" id="PF07992"/>
    </source>
</evidence>
<feature type="domain" description="Reductase C-terminal" evidence="6">
    <location>
        <begin position="334"/>
        <end position="419"/>
    </location>
</feature>
<dbReference type="GO" id="GO:0051213">
    <property type="term" value="F:dioxygenase activity"/>
    <property type="evidence" value="ECO:0007669"/>
    <property type="project" value="UniProtKB-KW"/>
</dbReference>
<proteinExistence type="predicted"/>
<evidence type="ECO:0000256" key="1">
    <source>
        <dbReference type="ARBA" id="ARBA00001974"/>
    </source>
</evidence>
<reference evidence="7 8" key="1">
    <citation type="submission" date="2016-10" db="EMBL/GenBank/DDBJ databases">
        <authorList>
            <person name="de Groot N.N."/>
        </authorList>
    </citation>
    <scope>NUCLEOTIDE SEQUENCE [LARGE SCALE GENOMIC DNA]</scope>
    <source>
        <strain evidence="7 8">CPCC 100156</strain>
    </source>
</reference>
<dbReference type="SUPFAM" id="SSF55424">
    <property type="entry name" value="FAD/NAD-linked reductases, dimerisation (C-terminal) domain"/>
    <property type="match status" value="1"/>
</dbReference>
<feature type="domain" description="FAD/NAD(P)-binding" evidence="5">
    <location>
        <begin position="18"/>
        <end position="315"/>
    </location>
</feature>
<keyword evidence="4" id="KW-0560">Oxidoreductase</keyword>
<dbReference type="GO" id="GO:0005737">
    <property type="term" value="C:cytoplasm"/>
    <property type="evidence" value="ECO:0007669"/>
    <property type="project" value="TreeGrafter"/>
</dbReference>
<keyword evidence="3" id="KW-0274">FAD</keyword>
<dbReference type="STRING" id="938405.SAMN02927895_01230"/>
<sequence>MSQDGPGRNQAGQDQAGIVIAGAGHAGGSVVAFLRQYGWKGRITLVGEEPLLPYQRPPLSKAWLKREATADNLALRPARFYEQQRIETRLGTRVTAIDRAAREVHLADGGTLPYDRLVLATGASPRRLGLPGAEMSGVLALRSAADADALAAVLEPGRRLAIIGGGYIGLEVAASARALGAEAVVIEREARVLARVAGTDLSAMIEARHRAEGVEVLLDAAVEGIEGEAGAAQAVRLRDGRRIACDAVLVGIGAMPNEALAVECGLEAGGGITVDLAARTSDPLIYAIGDCTRRPLPLYGREARLESVPNAIEQAKQAAADICGRPPPVPEVPWFWSDQYDLRLQIAGLAFDPAEAVLRGSPEDGSFAVFHLAADHRVLAVEAVNAPADFMAGRILVAKARQVAPGLLHDSAVPLKELAI</sequence>
<dbReference type="AlphaFoldDB" id="A0A1G6ZE87"/>
<dbReference type="Pfam" id="PF14759">
    <property type="entry name" value="Reductase_C"/>
    <property type="match status" value="1"/>
</dbReference>
<dbReference type="SUPFAM" id="SSF51905">
    <property type="entry name" value="FAD/NAD(P)-binding domain"/>
    <property type="match status" value="2"/>
</dbReference>
<evidence type="ECO:0000256" key="4">
    <source>
        <dbReference type="ARBA" id="ARBA00023002"/>
    </source>
</evidence>
<gene>
    <name evidence="7" type="ORF">SAMN04487779_101666</name>
</gene>
<protein>
    <submittedName>
        <fullName evidence="7">3-phenylpropionate/trans-cinnamate dioxygenase ferredoxin reductase subunit</fullName>
    </submittedName>
</protein>
<evidence type="ECO:0000259" key="6">
    <source>
        <dbReference type="Pfam" id="PF14759"/>
    </source>
</evidence>
<keyword evidence="8" id="KW-1185">Reference proteome</keyword>
<name>A0A1G6ZE87_9PROT</name>
<dbReference type="PRINTS" id="PR00368">
    <property type="entry name" value="FADPNR"/>
</dbReference>
<keyword evidence="7" id="KW-0223">Dioxygenase</keyword>
<evidence type="ECO:0000313" key="8">
    <source>
        <dbReference type="Proteomes" id="UP000198925"/>
    </source>
</evidence>
<dbReference type="Pfam" id="PF07992">
    <property type="entry name" value="Pyr_redox_2"/>
    <property type="match status" value="1"/>
</dbReference>
<dbReference type="InterPro" id="IPR050446">
    <property type="entry name" value="FAD-oxidoreductase/Apoptosis"/>
</dbReference>
<dbReference type="PRINTS" id="PR00411">
    <property type="entry name" value="PNDRDTASEI"/>
</dbReference>
<dbReference type="InterPro" id="IPR028202">
    <property type="entry name" value="Reductase_C"/>
</dbReference>
<dbReference type="Proteomes" id="UP000198925">
    <property type="component" value="Unassembled WGS sequence"/>
</dbReference>
<accession>A0A1G6ZE87</accession>